<accession>A0A5P8WAW4</accession>
<sequence length="45" mass="5418">MALVVNGREEQESRDKFKKNYNDKFTWVAEFSKYYVECIKQGKPL</sequence>
<proteinExistence type="predicted"/>
<dbReference type="KEGG" id="nsh:GXM_07238"/>
<gene>
    <name evidence="1" type="ORF">GXM_07238</name>
</gene>
<organism evidence="1 2">
    <name type="scientific">Nostoc sphaeroides CCNUC1</name>
    <dbReference type="NCBI Taxonomy" id="2653204"/>
    <lineage>
        <taxon>Bacteria</taxon>
        <taxon>Bacillati</taxon>
        <taxon>Cyanobacteriota</taxon>
        <taxon>Cyanophyceae</taxon>
        <taxon>Nostocales</taxon>
        <taxon>Nostocaceae</taxon>
        <taxon>Nostoc</taxon>
    </lineage>
</organism>
<protein>
    <submittedName>
        <fullName evidence="1">ATPase AAA</fullName>
    </submittedName>
</protein>
<evidence type="ECO:0000313" key="2">
    <source>
        <dbReference type="Proteomes" id="UP000326678"/>
    </source>
</evidence>
<dbReference type="AlphaFoldDB" id="A0A5P8WAW4"/>
<keyword evidence="2" id="KW-1185">Reference proteome</keyword>
<name>A0A5P8WAW4_9NOSO</name>
<reference evidence="1 2" key="1">
    <citation type="submission" date="2019-10" db="EMBL/GenBank/DDBJ databases">
        <title>Genomic and transcriptomic insights into the perfect genentic adaptation of a filamentous nitrogen-fixing cyanobacterium to rice fields.</title>
        <authorList>
            <person name="Chen Z."/>
        </authorList>
    </citation>
    <scope>NUCLEOTIDE SEQUENCE [LARGE SCALE GENOMIC DNA]</scope>
    <source>
        <strain evidence="1">CCNUC1</strain>
    </source>
</reference>
<dbReference type="EMBL" id="CP045227">
    <property type="protein sequence ID" value="QFS49744.1"/>
    <property type="molecule type" value="Genomic_DNA"/>
</dbReference>
<dbReference type="Proteomes" id="UP000326678">
    <property type="component" value="Chromosome Gxm2"/>
</dbReference>
<evidence type="ECO:0000313" key="1">
    <source>
        <dbReference type="EMBL" id="QFS49744.1"/>
    </source>
</evidence>